<protein>
    <submittedName>
        <fullName evidence="1">Uncharacterized protein</fullName>
    </submittedName>
</protein>
<gene>
    <name evidence="1" type="ORF">EVAR_46867_1</name>
</gene>
<keyword evidence="2" id="KW-1185">Reference proteome</keyword>
<dbReference type="Proteomes" id="UP000299102">
    <property type="component" value="Unassembled WGS sequence"/>
</dbReference>
<accession>A0A4C1XPU3</accession>
<comment type="caution">
    <text evidence="1">The sequence shown here is derived from an EMBL/GenBank/DDBJ whole genome shotgun (WGS) entry which is preliminary data.</text>
</comment>
<evidence type="ECO:0000313" key="1">
    <source>
        <dbReference type="EMBL" id="GBP65073.1"/>
    </source>
</evidence>
<dbReference type="EMBL" id="BGZK01000918">
    <property type="protein sequence ID" value="GBP65073.1"/>
    <property type="molecule type" value="Genomic_DNA"/>
</dbReference>
<organism evidence="1 2">
    <name type="scientific">Eumeta variegata</name>
    <name type="common">Bagworm moth</name>
    <name type="synonym">Eumeta japonica</name>
    <dbReference type="NCBI Taxonomy" id="151549"/>
    <lineage>
        <taxon>Eukaryota</taxon>
        <taxon>Metazoa</taxon>
        <taxon>Ecdysozoa</taxon>
        <taxon>Arthropoda</taxon>
        <taxon>Hexapoda</taxon>
        <taxon>Insecta</taxon>
        <taxon>Pterygota</taxon>
        <taxon>Neoptera</taxon>
        <taxon>Endopterygota</taxon>
        <taxon>Lepidoptera</taxon>
        <taxon>Glossata</taxon>
        <taxon>Ditrysia</taxon>
        <taxon>Tineoidea</taxon>
        <taxon>Psychidae</taxon>
        <taxon>Oiketicinae</taxon>
        <taxon>Eumeta</taxon>
    </lineage>
</organism>
<sequence length="152" mass="16939">MLERSLSGNSNVQERIKLNISSEPESLVGLDRHRELSKNTALERSAVATTRRKQRLNALNIYNGDGVKAPDALHTRTAGGWSVGRTGRINEIAKIKCYGKDNRPNAPTALVARVRRPSASSALSPERNMTKMRKSDKRVVQSRLRLTVEKHV</sequence>
<dbReference type="AlphaFoldDB" id="A0A4C1XPU3"/>
<name>A0A4C1XPU3_EUMVA</name>
<reference evidence="1 2" key="1">
    <citation type="journal article" date="2019" name="Commun. Biol.">
        <title>The bagworm genome reveals a unique fibroin gene that provides high tensile strength.</title>
        <authorList>
            <person name="Kono N."/>
            <person name="Nakamura H."/>
            <person name="Ohtoshi R."/>
            <person name="Tomita M."/>
            <person name="Numata K."/>
            <person name="Arakawa K."/>
        </authorList>
    </citation>
    <scope>NUCLEOTIDE SEQUENCE [LARGE SCALE GENOMIC DNA]</scope>
</reference>
<proteinExistence type="predicted"/>
<evidence type="ECO:0000313" key="2">
    <source>
        <dbReference type="Proteomes" id="UP000299102"/>
    </source>
</evidence>